<sequence length="578" mass="65248">MPLTSLGVNTRFTNSPNRIQYVFSLPDVNLRFRVPCYVSLVSESIAQSQFNNFASPTIHRFSSKQSTKVSPTMANQEINYPDGELPIIIFSNQKYIRRTVLRRIRSHAMHAVQHRKYLERTSIRDPPAKENQSPQGMARHGTLWDSSRRERMSRFQAASADTEELIRELEGKCQTFASQIALHSPSLYTSNLGGVDPFNAFPANIDSQILSLFVLCFDRWKCDLPKTQFIQSTLCNGVLLHSFAAIWLHLTNCDASIISQHERATLKHVTTLLETLNDQSKPSQSGSVNDLVLSMSRMALMEATRGRFVSSLQHLKGIELVLTYGRHLYDDHARTSLGSLLLSHYSIWSQVPLSVRYPFGYLSHSARQEMESLGFRVAPNSLLLSTSIRLLLPPALLDTFVALAALCATADFRCAPASEGQPRPLARESVKLGLRIVYMEGPPVNARTTWSLLAESVRLTILVFLWGFSRKVSRAFNGMRTSHAEIQGLLQKYYAGSDAFEQDSALGSLLLWQLVVLGATSPSNEEMAKYAELINRHLHKSSRKTFCQIEEECCRFIWLKFPVPSQAEEFWSYTKSCQ</sequence>
<dbReference type="VEuPathDB" id="FungiDB:PV08_09982"/>
<evidence type="ECO:0000256" key="1">
    <source>
        <dbReference type="SAM" id="MobiDB-lite"/>
    </source>
</evidence>
<proteinExistence type="predicted"/>
<evidence type="ECO:0000313" key="2">
    <source>
        <dbReference type="EMBL" id="KIW12704.1"/>
    </source>
</evidence>
<dbReference type="AlphaFoldDB" id="A0A0D2BNJ3"/>
<accession>A0A0D2BNJ3</accession>
<dbReference type="Proteomes" id="UP000053328">
    <property type="component" value="Unassembled WGS sequence"/>
</dbReference>
<evidence type="ECO:0008006" key="4">
    <source>
        <dbReference type="Google" id="ProtNLM"/>
    </source>
</evidence>
<organism evidence="2 3">
    <name type="scientific">Exophiala spinifera</name>
    <dbReference type="NCBI Taxonomy" id="91928"/>
    <lineage>
        <taxon>Eukaryota</taxon>
        <taxon>Fungi</taxon>
        <taxon>Dikarya</taxon>
        <taxon>Ascomycota</taxon>
        <taxon>Pezizomycotina</taxon>
        <taxon>Eurotiomycetes</taxon>
        <taxon>Chaetothyriomycetidae</taxon>
        <taxon>Chaetothyriales</taxon>
        <taxon>Herpotrichiellaceae</taxon>
        <taxon>Exophiala</taxon>
    </lineage>
</organism>
<feature type="region of interest" description="Disordered" evidence="1">
    <location>
        <begin position="115"/>
        <end position="143"/>
    </location>
</feature>
<protein>
    <recommendedName>
        <fullName evidence="4">Transcription factor domain-containing protein</fullName>
    </recommendedName>
</protein>
<gene>
    <name evidence="2" type="ORF">PV08_09982</name>
</gene>
<dbReference type="HOGENOM" id="CLU_471746_0_0_1"/>
<keyword evidence="3" id="KW-1185">Reference proteome</keyword>
<evidence type="ECO:0000313" key="3">
    <source>
        <dbReference type="Proteomes" id="UP000053328"/>
    </source>
</evidence>
<dbReference type="RefSeq" id="XP_016232920.1">
    <property type="nucleotide sequence ID" value="XM_016384297.1"/>
</dbReference>
<feature type="compositionally biased region" description="Basic and acidic residues" evidence="1">
    <location>
        <begin position="116"/>
        <end position="128"/>
    </location>
</feature>
<reference evidence="2 3" key="1">
    <citation type="submission" date="2015-01" db="EMBL/GenBank/DDBJ databases">
        <title>The Genome Sequence of Exophiala spinifera CBS89968.</title>
        <authorList>
            <consortium name="The Broad Institute Genomics Platform"/>
            <person name="Cuomo C."/>
            <person name="de Hoog S."/>
            <person name="Gorbushina A."/>
            <person name="Stielow B."/>
            <person name="Teixiera M."/>
            <person name="Abouelleil A."/>
            <person name="Chapman S.B."/>
            <person name="Priest M."/>
            <person name="Young S.K."/>
            <person name="Wortman J."/>
            <person name="Nusbaum C."/>
            <person name="Birren B."/>
        </authorList>
    </citation>
    <scope>NUCLEOTIDE SEQUENCE [LARGE SCALE GENOMIC DNA]</scope>
    <source>
        <strain evidence="2 3">CBS 89968</strain>
    </source>
</reference>
<dbReference type="GeneID" id="27337065"/>
<name>A0A0D2BNJ3_9EURO</name>
<dbReference type="EMBL" id="KN847498">
    <property type="protein sequence ID" value="KIW12704.1"/>
    <property type="molecule type" value="Genomic_DNA"/>
</dbReference>